<dbReference type="RefSeq" id="WP_155476352.1">
    <property type="nucleotide sequence ID" value="NZ_WNKU01000009.1"/>
</dbReference>
<dbReference type="EMBL" id="WNKU01000009">
    <property type="protein sequence ID" value="MTV49260.1"/>
    <property type="molecule type" value="Genomic_DNA"/>
</dbReference>
<dbReference type="PANTHER" id="PTHR43852:SF2">
    <property type="entry name" value="PROTEIN ADENYLYLTRANSFERASE MNTA"/>
    <property type="match status" value="1"/>
</dbReference>
<dbReference type="OrthoDB" id="9816197at2"/>
<name>A0A6I3SK58_HELMO</name>
<proteinExistence type="predicted"/>
<protein>
    <submittedName>
        <fullName evidence="2">Nucleotidyltransferase domain-containing protein</fullName>
    </submittedName>
</protein>
<accession>A0A6I3SK58</accession>
<dbReference type="Proteomes" id="UP000430670">
    <property type="component" value="Unassembled WGS sequence"/>
</dbReference>
<feature type="domain" description="Polymerase beta nucleotidyltransferase" evidence="1">
    <location>
        <begin position="13"/>
        <end position="101"/>
    </location>
</feature>
<dbReference type="InterPro" id="IPR043519">
    <property type="entry name" value="NT_sf"/>
</dbReference>
<gene>
    <name evidence="2" type="ORF">GJ688_09745</name>
</gene>
<reference evidence="2 3" key="1">
    <citation type="submission" date="2019-11" db="EMBL/GenBank/DDBJ databases">
        <title>Whole-genome sequence of a the green, strictly anaerobic photosynthetic bacterium Heliobacillus mobilis DSM 6151.</title>
        <authorList>
            <person name="Kyndt J.A."/>
            <person name="Meyer T.E."/>
        </authorList>
    </citation>
    <scope>NUCLEOTIDE SEQUENCE [LARGE SCALE GENOMIC DNA]</scope>
    <source>
        <strain evidence="2 3">DSM 6151</strain>
    </source>
</reference>
<dbReference type="SUPFAM" id="SSF81301">
    <property type="entry name" value="Nucleotidyltransferase"/>
    <property type="match status" value="1"/>
</dbReference>
<dbReference type="InterPro" id="IPR052930">
    <property type="entry name" value="TA_antitoxin_MntA"/>
</dbReference>
<dbReference type="GO" id="GO:0016740">
    <property type="term" value="F:transferase activity"/>
    <property type="evidence" value="ECO:0007669"/>
    <property type="project" value="UniProtKB-KW"/>
</dbReference>
<dbReference type="Pfam" id="PF18765">
    <property type="entry name" value="Polbeta"/>
    <property type="match status" value="1"/>
</dbReference>
<evidence type="ECO:0000313" key="3">
    <source>
        <dbReference type="Proteomes" id="UP000430670"/>
    </source>
</evidence>
<dbReference type="AlphaFoldDB" id="A0A6I3SK58"/>
<dbReference type="NCBIfam" id="NF047752">
    <property type="entry name" value="MntA_antitoxin"/>
    <property type="match status" value="1"/>
</dbReference>
<dbReference type="PANTHER" id="PTHR43852">
    <property type="entry name" value="NUCLEOTIDYLTRANSFERASE"/>
    <property type="match status" value="1"/>
</dbReference>
<dbReference type="CDD" id="cd05403">
    <property type="entry name" value="NT_KNTase_like"/>
    <property type="match status" value="1"/>
</dbReference>
<dbReference type="Gene3D" id="3.30.460.10">
    <property type="entry name" value="Beta Polymerase, domain 2"/>
    <property type="match status" value="1"/>
</dbReference>
<organism evidence="2 3">
    <name type="scientific">Heliobacterium mobile</name>
    <name type="common">Heliobacillus mobilis</name>
    <dbReference type="NCBI Taxonomy" id="28064"/>
    <lineage>
        <taxon>Bacteria</taxon>
        <taxon>Bacillati</taxon>
        <taxon>Bacillota</taxon>
        <taxon>Clostridia</taxon>
        <taxon>Eubacteriales</taxon>
        <taxon>Heliobacteriaceae</taxon>
        <taxon>Heliobacterium</taxon>
    </lineage>
</organism>
<keyword evidence="3" id="KW-1185">Reference proteome</keyword>
<dbReference type="InterPro" id="IPR041633">
    <property type="entry name" value="Polbeta"/>
</dbReference>
<sequence length="138" mass="15752">MDRLSPEGIATIILPILEKAFHPYAVILFGSSINNRLRPDSDIDIAFLSEAFFDDFPVFQVGLELAVLLNRDVDLVNLSTASTVFQTQVLSTGTLIFCCDKQRLLEFHTLALKKYTRLNEERQCIFDAARERMRHDES</sequence>
<comment type="caution">
    <text evidence="2">The sequence shown here is derived from an EMBL/GenBank/DDBJ whole genome shotgun (WGS) entry which is preliminary data.</text>
</comment>
<evidence type="ECO:0000313" key="2">
    <source>
        <dbReference type="EMBL" id="MTV49260.1"/>
    </source>
</evidence>
<evidence type="ECO:0000259" key="1">
    <source>
        <dbReference type="Pfam" id="PF18765"/>
    </source>
</evidence>
<keyword evidence="2" id="KW-0808">Transferase</keyword>